<sequence>MKRKLIKQASGLAYILCLMFLVSCSKRVNFITSGVVPAAEGHIKISKDDNQNYTVDVMVKRLAEPSRLQPPKEVYVVWMETKSNGLKNLGRLNSSSGFFSSGLEGLLHAVTPFKPERVFVTAEDKSNIPYPGSQVVLTTKVFN</sequence>
<dbReference type="EMBL" id="JBHTHZ010000014">
    <property type="protein sequence ID" value="MFD0795420.1"/>
    <property type="molecule type" value="Genomic_DNA"/>
</dbReference>
<name>A0ABW3AX23_9SPHI</name>
<accession>A0ABW3AX23</accession>
<reference evidence="2" key="1">
    <citation type="journal article" date="2019" name="Int. J. Syst. Evol. Microbiol.">
        <title>The Global Catalogue of Microorganisms (GCM) 10K type strain sequencing project: providing services to taxonomists for standard genome sequencing and annotation.</title>
        <authorList>
            <consortium name="The Broad Institute Genomics Platform"/>
            <consortium name="The Broad Institute Genome Sequencing Center for Infectious Disease"/>
            <person name="Wu L."/>
            <person name="Ma J."/>
        </authorList>
    </citation>
    <scope>NUCLEOTIDE SEQUENCE [LARGE SCALE GENOMIC DNA]</scope>
    <source>
        <strain evidence="2">CCUG 61484</strain>
    </source>
</reference>
<evidence type="ECO:0000313" key="2">
    <source>
        <dbReference type="Proteomes" id="UP001597010"/>
    </source>
</evidence>
<organism evidence="1 2">
    <name type="scientific">Mucilaginibacter litoreus</name>
    <dbReference type="NCBI Taxonomy" id="1048221"/>
    <lineage>
        <taxon>Bacteria</taxon>
        <taxon>Pseudomonadati</taxon>
        <taxon>Bacteroidota</taxon>
        <taxon>Sphingobacteriia</taxon>
        <taxon>Sphingobacteriales</taxon>
        <taxon>Sphingobacteriaceae</taxon>
        <taxon>Mucilaginibacter</taxon>
    </lineage>
</organism>
<protein>
    <submittedName>
        <fullName evidence="1">Uncharacterized protein</fullName>
    </submittedName>
</protein>
<dbReference type="RefSeq" id="WP_377117802.1">
    <property type="nucleotide sequence ID" value="NZ_JBHTHZ010000014.1"/>
</dbReference>
<gene>
    <name evidence="1" type="ORF">ACFQZX_17490</name>
</gene>
<keyword evidence="2" id="KW-1185">Reference proteome</keyword>
<proteinExistence type="predicted"/>
<evidence type="ECO:0000313" key="1">
    <source>
        <dbReference type="EMBL" id="MFD0795420.1"/>
    </source>
</evidence>
<dbReference type="PROSITE" id="PS51257">
    <property type="entry name" value="PROKAR_LIPOPROTEIN"/>
    <property type="match status" value="1"/>
</dbReference>
<dbReference type="Proteomes" id="UP001597010">
    <property type="component" value="Unassembled WGS sequence"/>
</dbReference>
<comment type="caution">
    <text evidence="1">The sequence shown here is derived from an EMBL/GenBank/DDBJ whole genome shotgun (WGS) entry which is preliminary data.</text>
</comment>